<keyword evidence="2" id="KW-0378">Hydrolase</keyword>
<dbReference type="Gene3D" id="3.40.50.1820">
    <property type="entry name" value="alpha/beta hydrolase"/>
    <property type="match status" value="1"/>
</dbReference>
<proteinExistence type="predicted"/>
<dbReference type="Pfam" id="PF00561">
    <property type="entry name" value="Abhydrolase_1"/>
    <property type="match status" value="1"/>
</dbReference>
<dbReference type="SUPFAM" id="SSF53474">
    <property type="entry name" value="alpha/beta-Hydrolases"/>
    <property type="match status" value="1"/>
</dbReference>
<dbReference type="InterPro" id="IPR029058">
    <property type="entry name" value="AB_hydrolase_fold"/>
</dbReference>
<dbReference type="OrthoDB" id="9808398at2"/>
<keyword evidence="3" id="KW-1185">Reference proteome</keyword>
<dbReference type="GO" id="GO:0016787">
    <property type="term" value="F:hydrolase activity"/>
    <property type="evidence" value="ECO:0007669"/>
    <property type="project" value="UniProtKB-KW"/>
</dbReference>
<evidence type="ECO:0000259" key="1">
    <source>
        <dbReference type="Pfam" id="PF00561"/>
    </source>
</evidence>
<dbReference type="InterPro" id="IPR000073">
    <property type="entry name" value="AB_hydrolase_1"/>
</dbReference>
<reference evidence="3" key="1">
    <citation type="submission" date="2019-03" db="EMBL/GenBank/DDBJ databases">
        <title>Aquabacterium pictum sp.nov., the first bacteriochlorophyll a-containing freshwater bacterium in the genus Aquabacterium of the class Betaproteobacteria.</title>
        <authorList>
            <person name="Hirose S."/>
            <person name="Tank M."/>
            <person name="Hara E."/>
            <person name="Tamaki H."/>
            <person name="Takaichi S."/>
            <person name="Haruta S."/>
            <person name="Hanada S."/>
        </authorList>
    </citation>
    <scope>NUCLEOTIDE SEQUENCE [LARGE SCALE GENOMIC DNA]</scope>
    <source>
        <strain evidence="3">W35</strain>
    </source>
</reference>
<organism evidence="2 3">
    <name type="scientific">Pseudaquabacterium pictum</name>
    <dbReference type="NCBI Taxonomy" id="2315236"/>
    <lineage>
        <taxon>Bacteria</taxon>
        <taxon>Pseudomonadati</taxon>
        <taxon>Pseudomonadota</taxon>
        <taxon>Betaproteobacteria</taxon>
        <taxon>Burkholderiales</taxon>
        <taxon>Sphaerotilaceae</taxon>
        <taxon>Pseudaquabacterium</taxon>
    </lineage>
</organism>
<dbReference type="RefSeq" id="WP_137731757.1">
    <property type="nucleotide sequence ID" value="NZ_BJCL01000002.1"/>
</dbReference>
<sequence>MPPATAPSPPLPAPVSGDPVVLQLPGFGRVVALVAGQGAPLLLLHSVNAAASAAEVRPLHEHFRHSRTVLSIDLPGYGLSDRPDVAYTPRLMTDALHAASAWLRQRCGGTPVDALALSLGCEFLARAAVERPADYRSLALVSPTGFMGTRVWRGAPGSTRAVPGLLKALRGPGWGGALFRGLTRPGVIRYFLERTWGAKAIDEALWQYDVLTTRQPGAEFAPLHFLSAGLFSADIHTVYGQLQLPVWMSHGVRGDFTDYRGCGFLRQQPNWQFSVYPTGALPQFELPEAVCADLASFLAGQQVPQR</sequence>
<name>A0A480AK75_9BURK</name>
<feature type="domain" description="AB hydrolase-1" evidence="1">
    <location>
        <begin position="40"/>
        <end position="149"/>
    </location>
</feature>
<protein>
    <submittedName>
        <fullName evidence="2">Alpha/beta hydrolase</fullName>
    </submittedName>
</protein>
<dbReference type="PANTHER" id="PTHR46438:SF2">
    <property type="entry name" value="ALPHA_BETA-HYDROLASES SUPERFAMILY PROTEIN"/>
    <property type="match status" value="1"/>
</dbReference>
<evidence type="ECO:0000313" key="3">
    <source>
        <dbReference type="Proteomes" id="UP000301751"/>
    </source>
</evidence>
<dbReference type="EMBL" id="BJCL01000002">
    <property type="protein sequence ID" value="GCL62004.1"/>
    <property type="molecule type" value="Genomic_DNA"/>
</dbReference>
<evidence type="ECO:0000313" key="2">
    <source>
        <dbReference type="EMBL" id="GCL62004.1"/>
    </source>
</evidence>
<comment type="caution">
    <text evidence="2">The sequence shown here is derived from an EMBL/GenBank/DDBJ whole genome shotgun (WGS) entry which is preliminary data.</text>
</comment>
<dbReference type="AlphaFoldDB" id="A0A480AK75"/>
<dbReference type="PANTHER" id="PTHR46438">
    <property type="entry name" value="ALPHA/BETA-HYDROLASES SUPERFAMILY PROTEIN"/>
    <property type="match status" value="1"/>
</dbReference>
<dbReference type="Proteomes" id="UP000301751">
    <property type="component" value="Unassembled WGS sequence"/>
</dbReference>
<gene>
    <name evidence="2" type="ORF">AQPW35_10850</name>
</gene>
<accession>A0A480AK75</accession>